<feature type="compositionally biased region" description="Basic and acidic residues" evidence="2">
    <location>
        <begin position="1"/>
        <end position="16"/>
    </location>
</feature>
<accession>A0AA37H976</accession>
<evidence type="ECO:0000256" key="1">
    <source>
        <dbReference type="SAM" id="Coils"/>
    </source>
</evidence>
<evidence type="ECO:0000259" key="4">
    <source>
        <dbReference type="Pfam" id="PF25917"/>
    </source>
</evidence>
<reference evidence="6" key="2">
    <citation type="submission" date="2021-08" db="EMBL/GenBank/DDBJ databases">
        <authorList>
            <person name="Tani A."/>
            <person name="Ola A."/>
            <person name="Ogura Y."/>
            <person name="Katsura K."/>
            <person name="Hayashi T."/>
        </authorList>
    </citation>
    <scope>NUCLEOTIDE SEQUENCE</scope>
    <source>
        <strain evidence="6">JCM 32048</strain>
    </source>
</reference>
<comment type="caution">
    <text evidence="6">The sequence shown here is derived from an EMBL/GenBank/DDBJ whole genome shotgun (WGS) entry which is preliminary data.</text>
</comment>
<dbReference type="InterPro" id="IPR058792">
    <property type="entry name" value="Beta-barrel_RND_2"/>
</dbReference>
<dbReference type="RefSeq" id="WP_238190448.1">
    <property type="nucleotide sequence ID" value="NZ_BPQJ01000006.1"/>
</dbReference>
<evidence type="ECO:0000256" key="2">
    <source>
        <dbReference type="SAM" id="MobiDB-lite"/>
    </source>
</evidence>
<dbReference type="Gene3D" id="1.10.287.470">
    <property type="entry name" value="Helix hairpin bin"/>
    <property type="match status" value="1"/>
</dbReference>
<evidence type="ECO:0000259" key="5">
    <source>
        <dbReference type="Pfam" id="PF25954"/>
    </source>
</evidence>
<proteinExistence type="predicted"/>
<feature type="region of interest" description="Disordered" evidence="2">
    <location>
        <begin position="1"/>
        <end position="61"/>
    </location>
</feature>
<name>A0AA37H976_9HYPH</name>
<dbReference type="Gene3D" id="2.40.50.100">
    <property type="match status" value="1"/>
</dbReference>
<feature type="domain" description="CusB-like beta-barrel" evidence="5">
    <location>
        <begin position="311"/>
        <end position="351"/>
    </location>
</feature>
<dbReference type="PANTHER" id="PTHR30386:SF24">
    <property type="entry name" value="MULTIDRUG RESISTANCE EFFLUX PUMP"/>
    <property type="match status" value="1"/>
</dbReference>
<dbReference type="SUPFAM" id="SSF111369">
    <property type="entry name" value="HlyD-like secretion proteins"/>
    <property type="match status" value="2"/>
</dbReference>
<dbReference type="InterPro" id="IPR058625">
    <property type="entry name" value="MdtA-like_BSH"/>
</dbReference>
<dbReference type="InterPro" id="IPR050739">
    <property type="entry name" value="MFP"/>
</dbReference>
<feature type="compositionally biased region" description="Pro residues" evidence="2">
    <location>
        <begin position="48"/>
        <end position="57"/>
    </location>
</feature>
<evidence type="ECO:0000313" key="7">
    <source>
        <dbReference type="Proteomes" id="UP001055286"/>
    </source>
</evidence>
<keyword evidence="7" id="KW-1185">Reference proteome</keyword>
<organism evidence="6 7">
    <name type="scientific">Methylobacterium frigidaeris</name>
    <dbReference type="NCBI Taxonomy" id="2038277"/>
    <lineage>
        <taxon>Bacteria</taxon>
        <taxon>Pseudomonadati</taxon>
        <taxon>Pseudomonadota</taxon>
        <taxon>Alphaproteobacteria</taxon>
        <taxon>Hyphomicrobiales</taxon>
        <taxon>Methylobacteriaceae</taxon>
        <taxon>Methylobacterium</taxon>
    </lineage>
</organism>
<dbReference type="EMBL" id="BPQJ01000006">
    <property type="protein sequence ID" value="GJD61589.1"/>
    <property type="molecule type" value="Genomic_DNA"/>
</dbReference>
<feature type="compositionally biased region" description="Low complexity" evidence="2">
    <location>
        <begin position="20"/>
        <end position="47"/>
    </location>
</feature>
<dbReference type="Pfam" id="PF25917">
    <property type="entry name" value="BSH_RND"/>
    <property type="match status" value="1"/>
</dbReference>
<protein>
    <submittedName>
        <fullName evidence="6">p-hydroxybenzoic acid efflux pump subunit AaeA</fullName>
    </submittedName>
</protein>
<keyword evidence="3" id="KW-0472">Membrane</keyword>
<feature type="domain" description="Multidrug resistance protein MdtA-like barrel-sandwich hybrid" evidence="4">
    <location>
        <begin position="110"/>
        <end position="303"/>
    </location>
</feature>
<keyword evidence="3" id="KW-0812">Transmembrane</keyword>
<feature type="coiled-coil region" evidence="1">
    <location>
        <begin position="228"/>
        <end position="269"/>
    </location>
</feature>
<keyword evidence="1" id="KW-0175">Coiled coil</keyword>
<dbReference type="Gene3D" id="2.40.30.170">
    <property type="match status" value="1"/>
</dbReference>
<sequence length="436" mass="46096">MAFRDDYAQGRPDGEAAGRAAPQVTAPQVTAPQVTVPQVTAPLAAAPAPTPQPPAEAPPIKGKRPLRRLVLLALLASGGAYGAYAGHEWWTTGRFFVSTDDAYVQADISTLAAKVPGYLEAVPVVNGQAVKAGDVIARIEDGDYRLALKAAEDKLATQGSTIARIARQAEAARAQVLQGQAQIDAAKADQVRAASDYQRQQQLAQSEFAAKSRLEQSRADRDRSDATVKGAEANLIALRANVAVLEAQTKEAENLAAELRTAVDRAKRDLSFTVLRAPFDGVIGNKATEAGAYVAPGSRIAALVPLQSARVDANFKETQLGRVRAGQPVHIRVDAWPDREIVGTVESLSPASGSVFSLLPPDNATGNFTKIVQRLPVRVRVPEAVAREGLLRPGLSVVVRVDTRGLDESQPPAPIEPHQAVSEGKAAPSSLRTAGR</sequence>
<dbReference type="GO" id="GO:0055085">
    <property type="term" value="P:transmembrane transport"/>
    <property type="evidence" value="ECO:0007669"/>
    <property type="project" value="InterPro"/>
</dbReference>
<feature type="region of interest" description="Disordered" evidence="2">
    <location>
        <begin position="406"/>
        <end position="436"/>
    </location>
</feature>
<feature type="transmembrane region" description="Helical" evidence="3">
    <location>
        <begin position="69"/>
        <end position="90"/>
    </location>
</feature>
<dbReference type="AlphaFoldDB" id="A0AA37H976"/>
<reference evidence="6" key="1">
    <citation type="journal article" date="2016" name="Front. Microbiol.">
        <title>Genome Sequence of the Piezophilic, Mesophilic Sulfate-Reducing Bacterium Desulfovibrio indicus J2T.</title>
        <authorList>
            <person name="Cao J."/>
            <person name="Maignien L."/>
            <person name="Shao Z."/>
            <person name="Alain K."/>
            <person name="Jebbar M."/>
        </authorList>
    </citation>
    <scope>NUCLEOTIDE SEQUENCE</scope>
    <source>
        <strain evidence="6">JCM 32048</strain>
    </source>
</reference>
<gene>
    <name evidence="6" type="primary">aaeA_5</name>
    <name evidence="6" type="ORF">MPEAHAMD_1732</name>
</gene>
<dbReference type="PANTHER" id="PTHR30386">
    <property type="entry name" value="MEMBRANE FUSION SUBUNIT OF EMRAB-TOLC MULTIDRUG EFFLUX PUMP"/>
    <property type="match status" value="1"/>
</dbReference>
<dbReference type="Proteomes" id="UP001055286">
    <property type="component" value="Unassembled WGS sequence"/>
</dbReference>
<evidence type="ECO:0000256" key="3">
    <source>
        <dbReference type="SAM" id="Phobius"/>
    </source>
</evidence>
<evidence type="ECO:0000313" key="6">
    <source>
        <dbReference type="EMBL" id="GJD61589.1"/>
    </source>
</evidence>
<dbReference type="Pfam" id="PF25954">
    <property type="entry name" value="Beta-barrel_RND_2"/>
    <property type="match status" value="1"/>
</dbReference>
<keyword evidence="3" id="KW-1133">Transmembrane helix</keyword>